<proteinExistence type="predicted"/>
<reference evidence="2" key="1">
    <citation type="journal article" date="2022" name="Mol. Ecol. Resour.">
        <title>The genomes of chicory, endive, great burdock and yacon provide insights into Asteraceae palaeo-polyploidization history and plant inulin production.</title>
        <authorList>
            <person name="Fan W."/>
            <person name="Wang S."/>
            <person name="Wang H."/>
            <person name="Wang A."/>
            <person name="Jiang F."/>
            <person name="Liu H."/>
            <person name="Zhao H."/>
            <person name="Xu D."/>
            <person name="Zhang Y."/>
        </authorList>
    </citation>
    <scope>NUCLEOTIDE SEQUENCE [LARGE SCALE GENOMIC DNA]</scope>
    <source>
        <strain evidence="2">cv. Punajuju</strain>
    </source>
</reference>
<accession>A0ACB9F7B5</accession>
<sequence>MLSLSSRRTRTITITEHLFYSFEDEEERYPSPSGPDFITERLKSKKKKKHSKRIGIYHHYITTVPLKINKTSRFPPPSYLTIDSFSLLCHHWFLNPSLLLQSATGDSSPTIPSSIRRRHLRLLQSTTSVCSFYHFSTTVDWSRIPQTFRYRLVKDSSKPSGIDLVRRKTDPDENHQNYLDGFTFQGLICPVISILVSSNAPQVFNKMSQRNFMENQILCHLRGLSLGYYRRGEIRS</sequence>
<reference evidence="1 2" key="2">
    <citation type="journal article" date="2022" name="Mol. Ecol. Resour.">
        <title>The genomes of chicory, endive, great burdock and yacon provide insights into Asteraceae paleo-polyploidization history and plant inulin production.</title>
        <authorList>
            <person name="Fan W."/>
            <person name="Wang S."/>
            <person name="Wang H."/>
            <person name="Wang A."/>
            <person name="Jiang F."/>
            <person name="Liu H."/>
            <person name="Zhao H."/>
            <person name="Xu D."/>
            <person name="Zhang Y."/>
        </authorList>
    </citation>
    <scope>NUCLEOTIDE SEQUENCE [LARGE SCALE GENOMIC DNA]</scope>
    <source>
        <strain evidence="2">cv. Punajuju</strain>
        <tissue evidence="1">Leaves</tissue>
    </source>
</reference>
<comment type="caution">
    <text evidence="1">The sequence shown here is derived from an EMBL/GenBank/DDBJ whole genome shotgun (WGS) entry which is preliminary data.</text>
</comment>
<dbReference type="Proteomes" id="UP001055811">
    <property type="component" value="Linkage Group LG03"/>
</dbReference>
<evidence type="ECO:0000313" key="1">
    <source>
        <dbReference type="EMBL" id="KAI3767010.1"/>
    </source>
</evidence>
<keyword evidence="2" id="KW-1185">Reference proteome</keyword>
<organism evidence="1 2">
    <name type="scientific">Cichorium intybus</name>
    <name type="common">Chicory</name>
    <dbReference type="NCBI Taxonomy" id="13427"/>
    <lineage>
        <taxon>Eukaryota</taxon>
        <taxon>Viridiplantae</taxon>
        <taxon>Streptophyta</taxon>
        <taxon>Embryophyta</taxon>
        <taxon>Tracheophyta</taxon>
        <taxon>Spermatophyta</taxon>
        <taxon>Magnoliopsida</taxon>
        <taxon>eudicotyledons</taxon>
        <taxon>Gunneridae</taxon>
        <taxon>Pentapetalae</taxon>
        <taxon>asterids</taxon>
        <taxon>campanulids</taxon>
        <taxon>Asterales</taxon>
        <taxon>Asteraceae</taxon>
        <taxon>Cichorioideae</taxon>
        <taxon>Cichorieae</taxon>
        <taxon>Cichoriinae</taxon>
        <taxon>Cichorium</taxon>
    </lineage>
</organism>
<gene>
    <name evidence="1" type="ORF">L2E82_17091</name>
</gene>
<name>A0ACB9F7B5_CICIN</name>
<dbReference type="EMBL" id="CM042011">
    <property type="protein sequence ID" value="KAI3767010.1"/>
    <property type="molecule type" value="Genomic_DNA"/>
</dbReference>
<evidence type="ECO:0000313" key="2">
    <source>
        <dbReference type="Proteomes" id="UP001055811"/>
    </source>
</evidence>
<protein>
    <submittedName>
        <fullName evidence="1">Uncharacterized protein</fullName>
    </submittedName>
</protein>